<dbReference type="AlphaFoldDB" id="A0AAV0WEE9"/>
<keyword evidence="3" id="KW-1185">Reference proteome</keyword>
<organism evidence="2 3">
    <name type="scientific">Macrosiphum euphorbiae</name>
    <name type="common">potato aphid</name>
    <dbReference type="NCBI Taxonomy" id="13131"/>
    <lineage>
        <taxon>Eukaryota</taxon>
        <taxon>Metazoa</taxon>
        <taxon>Ecdysozoa</taxon>
        <taxon>Arthropoda</taxon>
        <taxon>Hexapoda</taxon>
        <taxon>Insecta</taxon>
        <taxon>Pterygota</taxon>
        <taxon>Neoptera</taxon>
        <taxon>Paraneoptera</taxon>
        <taxon>Hemiptera</taxon>
        <taxon>Sternorrhyncha</taxon>
        <taxon>Aphidomorpha</taxon>
        <taxon>Aphidoidea</taxon>
        <taxon>Aphididae</taxon>
        <taxon>Macrosiphini</taxon>
        <taxon>Macrosiphum</taxon>
    </lineage>
</organism>
<dbReference type="PANTHER" id="PTHR46599">
    <property type="entry name" value="PIGGYBAC TRANSPOSABLE ELEMENT-DERIVED PROTEIN 4"/>
    <property type="match status" value="1"/>
</dbReference>
<dbReference type="PANTHER" id="PTHR46599:SF3">
    <property type="entry name" value="PIGGYBAC TRANSPOSABLE ELEMENT-DERIVED PROTEIN 4"/>
    <property type="match status" value="1"/>
</dbReference>
<dbReference type="EMBL" id="CARXXK010000002">
    <property type="protein sequence ID" value="CAI6354375.1"/>
    <property type="molecule type" value="Genomic_DNA"/>
</dbReference>
<gene>
    <name evidence="2" type="ORF">MEUPH1_LOCUS10387</name>
</gene>
<reference evidence="2 3" key="1">
    <citation type="submission" date="2023-01" db="EMBL/GenBank/DDBJ databases">
        <authorList>
            <person name="Whitehead M."/>
        </authorList>
    </citation>
    <scope>NUCLEOTIDE SEQUENCE [LARGE SCALE GENOMIC DNA]</scope>
</reference>
<accession>A0AAV0WEE9</accession>
<sequence>MYQKLWLVIVFRHCLDFFHISNNDYNPGDRLGKIQPLVDLLNNSFKQCKVPAENVVIDETLVPFRGRIVFRQYIPNKAARYGIKLYKLCDNIGYTYNLSVYSGKDTNRSNSNISCAGKVVLSLMENYLNEGRTLIVDNFYTGLHIAHILLDNNTHIVGILRKNIKHCPKDGSKDGVNKNIYGFLVYFSILPTEG</sequence>
<proteinExistence type="predicted"/>
<feature type="domain" description="PiggyBac transposable element-derived protein" evidence="1">
    <location>
        <begin position="11"/>
        <end position="171"/>
    </location>
</feature>
<dbReference type="Proteomes" id="UP001160148">
    <property type="component" value="Unassembled WGS sequence"/>
</dbReference>
<evidence type="ECO:0000259" key="1">
    <source>
        <dbReference type="Pfam" id="PF13843"/>
    </source>
</evidence>
<dbReference type="Pfam" id="PF13843">
    <property type="entry name" value="DDE_Tnp_1_7"/>
    <property type="match status" value="1"/>
</dbReference>
<comment type="caution">
    <text evidence="2">The sequence shown here is derived from an EMBL/GenBank/DDBJ whole genome shotgun (WGS) entry which is preliminary data.</text>
</comment>
<protein>
    <recommendedName>
        <fullName evidence="1">PiggyBac transposable element-derived protein domain-containing protein</fullName>
    </recommendedName>
</protein>
<name>A0AAV0WEE9_9HEMI</name>
<dbReference type="InterPro" id="IPR029526">
    <property type="entry name" value="PGBD"/>
</dbReference>
<evidence type="ECO:0000313" key="3">
    <source>
        <dbReference type="Proteomes" id="UP001160148"/>
    </source>
</evidence>
<evidence type="ECO:0000313" key="2">
    <source>
        <dbReference type="EMBL" id="CAI6354375.1"/>
    </source>
</evidence>